<feature type="compositionally biased region" description="Basic residues" evidence="1">
    <location>
        <begin position="1"/>
        <end position="10"/>
    </location>
</feature>
<gene>
    <name evidence="2" type="ORF">HUJ06_020078</name>
</gene>
<dbReference type="Proteomes" id="UP000607653">
    <property type="component" value="Unassembled WGS sequence"/>
</dbReference>
<name>A0A822XIL2_NELNU</name>
<feature type="region of interest" description="Disordered" evidence="1">
    <location>
        <begin position="1"/>
        <end position="27"/>
    </location>
</feature>
<dbReference type="EMBL" id="DUZY01000001">
    <property type="protein sequence ID" value="DAD18615.1"/>
    <property type="molecule type" value="Genomic_DNA"/>
</dbReference>
<evidence type="ECO:0000313" key="2">
    <source>
        <dbReference type="EMBL" id="DAD18615.1"/>
    </source>
</evidence>
<reference evidence="2 3" key="1">
    <citation type="journal article" date="2020" name="Mol. Biol. Evol.">
        <title>Distinct Expression and Methylation Patterns for Genes with Different Fates following a Single Whole-Genome Duplication in Flowering Plants.</title>
        <authorList>
            <person name="Shi T."/>
            <person name="Rahmani R.S."/>
            <person name="Gugger P.F."/>
            <person name="Wang M."/>
            <person name="Li H."/>
            <person name="Zhang Y."/>
            <person name="Li Z."/>
            <person name="Wang Q."/>
            <person name="Van de Peer Y."/>
            <person name="Marchal K."/>
            <person name="Chen J."/>
        </authorList>
    </citation>
    <scope>NUCLEOTIDE SEQUENCE [LARGE SCALE GENOMIC DNA]</scope>
    <source>
        <tissue evidence="2">Leaf</tissue>
    </source>
</reference>
<dbReference type="AlphaFoldDB" id="A0A822XIL2"/>
<evidence type="ECO:0000256" key="1">
    <source>
        <dbReference type="SAM" id="MobiDB-lite"/>
    </source>
</evidence>
<protein>
    <submittedName>
        <fullName evidence="2">Uncharacterized protein</fullName>
    </submittedName>
</protein>
<accession>A0A822XIL2</accession>
<keyword evidence="3" id="KW-1185">Reference proteome</keyword>
<proteinExistence type="predicted"/>
<comment type="caution">
    <text evidence="2">The sequence shown here is derived from an EMBL/GenBank/DDBJ whole genome shotgun (WGS) entry which is preliminary data.</text>
</comment>
<feature type="compositionally biased region" description="Polar residues" evidence="1">
    <location>
        <begin position="11"/>
        <end position="27"/>
    </location>
</feature>
<evidence type="ECO:0000313" key="3">
    <source>
        <dbReference type="Proteomes" id="UP000607653"/>
    </source>
</evidence>
<organism evidence="2 3">
    <name type="scientific">Nelumbo nucifera</name>
    <name type="common">Sacred lotus</name>
    <dbReference type="NCBI Taxonomy" id="4432"/>
    <lineage>
        <taxon>Eukaryota</taxon>
        <taxon>Viridiplantae</taxon>
        <taxon>Streptophyta</taxon>
        <taxon>Embryophyta</taxon>
        <taxon>Tracheophyta</taxon>
        <taxon>Spermatophyta</taxon>
        <taxon>Magnoliopsida</taxon>
        <taxon>Proteales</taxon>
        <taxon>Nelumbonaceae</taxon>
        <taxon>Nelumbo</taxon>
    </lineage>
</organism>
<sequence>MKPPMVKKQRQPSLPLSYQEDLNSPLP</sequence>